<accession>A0A1S1LH58</accession>
<proteinExistence type="predicted"/>
<dbReference type="Proteomes" id="UP000179616">
    <property type="component" value="Unassembled WGS sequence"/>
</dbReference>
<reference evidence="2 3" key="1">
    <citation type="submission" date="2016-10" db="EMBL/GenBank/DDBJ databases">
        <title>Evaluation of Human, Veterinary and Environmental Mycobacterium chelonae Isolates by Core Genome Phylogenomic Analysis, Targeted Gene Comparison, and Anti-microbial Susceptibility Patterns: A Tale of Mistaken Identities.</title>
        <authorList>
            <person name="Fogelson S.B."/>
            <person name="Camus A.C."/>
            <person name="Lorenz W."/>
            <person name="Vasireddy R."/>
            <person name="Vasireddy S."/>
            <person name="Smith T."/>
            <person name="Brown-Elliott B.A."/>
            <person name="Wallace R.J.Jr."/>
            <person name="Hasan N.A."/>
            <person name="Reischl U."/>
            <person name="Sanchez S."/>
        </authorList>
    </citation>
    <scope>NUCLEOTIDE SEQUENCE [LARGE SCALE GENOMIC DNA]</scope>
    <source>
        <strain evidence="2 3">1559</strain>
    </source>
</reference>
<evidence type="ECO:0000256" key="1">
    <source>
        <dbReference type="SAM" id="Coils"/>
    </source>
</evidence>
<evidence type="ECO:0000313" key="2">
    <source>
        <dbReference type="EMBL" id="OHU31323.1"/>
    </source>
</evidence>
<dbReference type="RefSeq" id="WP_070936742.1">
    <property type="nucleotide sequence ID" value="NZ_MLIK01000004.1"/>
</dbReference>
<protein>
    <submittedName>
        <fullName evidence="2">Uncharacterized protein</fullName>
    </submittedName>
</protein>
<organism evidence="2 3">
    <name type="scientific">Mycobacteroides franklinii</name>
    <dbReference type="NCBI Taxonomy" id="948102"/>
    <lineage>
        <taxon>Bacteria</taxon>
        <taxon>Bacillati</taxon>
        <taxon>Actinomycetota</taxon>
        <taxon>Actinomycetes</taxon>
        <taxon>Mycobacteriales</taxon>
        <taxon>Mycobacteriaceae</taxon>
        <taxon>Mycobacteroides</taxon>
    </lineage>
</organism>
<feature type="coiled-coil region" evidence="1">
    <location>
        <begin position="13"/>
        <end position="71"/>
    </location>
</feature>
<dbReference type="AlphaFoldDB" id="A0A1S1LH58"/>
<sequence length="82" mass="9684">MKSTERAQMVLLSETLSAEVGELRRRIDIAEQNWEQRRRRCTSEKETPERLLRLYRQLEEAEQLLNSLAARGARRRVKQASS</sequence>
<dbReference type="GeneID" id="57166470"/>
<keyword evidence="1" id="KW-0175">Coiled coil</keyword>
<gene>
    <name evidence="2" type="ORF">BKG76_06615</name>
</gene>
<name>A0A1S1LH58_9MYCO</name>
<dbReference type="STRING" id="948102.BKG76_06615"/>
<evidence type="ECO:0000313" key="3">
    <source>
        <dbReference type="Proteomes" id="UP000179616"/>
    </source>
</evidence>
<comment type="caution">
    <text evidence="2">The sequence shown here is derived from an EMBL/GenBank/DDBJ whole genome shotgun (WGS) entry which is preliminary data.</text>
</comment>
<dbReference type="EMBL" id="MLIK01000004">
    <property type="protein sequence ID" value="OHU31323.1"/>
    <property type="molecule type" value="Genomic_DNA"/>
</dbReference>